<feature type="transmembrane region" description="Helical" evidence="1">
    <location>
        <begin position="48"/>
        <end position="67"/>
    </location>
</feature>
<evidence type="ECO:0000256" key="1">
    <source>
        <dbReference type="SAM" id="Phobius"/>
    </source>
</evidence>
<evidence type="ECO:0000313" key="2">
    <source>
        <dbReference type="EMBL" id="OJD34017.1"/>
    </source>
</evidence>
<keyword evidence="1" id="KW-0472">Membrane</keyword>
<gene>
    <name evidence="2" type="ORF">BKCO1_2600074</name>
</gene>
<proteinExistence type="predicted"/>
<protein>
    <submittedName>
        <fullName evidence="2">Uncharacterized protein</fullName>
    </submittedName>
</protein>
<organism evidence="2 3">
    <name type="scientific">Diplodia corticola</name>
    <dbReference type="NCBI Taxonomy" id="236234"/>
    <lineage>
        <taxon>Eukaryota</taxon>
        <taxon>Fungi</taxon>
        <taxon>Dikarya</taxon>
        <taxon>Ascomycota</taxon>
        <taxon>Pezizomycotina</taxon>
        <taxon>Dothideomycetes</taxon>
        <taxon>Dothideomycetes incertae sedis</taxon>
        <taxon>Botryosphaeriales</taxon>
        <taxon>Botryosphaeriaceae</taxon>
        <taxon>Diplodia</taxon>
    </lineage>
</organism>
<evidence type="ECO:0000313" key="3">
    <source>
        <dbReference type="Proteomes" id="UP000183809"/>
    </source>
</evidence>
<accession>A0A1J9R088</accession>
<dbReference type="AlphaFoldDB" id="A0A1J9R088"/>
<dbReference type="EMBL" id="MNUE01000026">
    <property type="protein sequence ID" value="OJD34017.1"/>
    <property type="molecule type" value="Genomic_DNA"/>
</dbReference>
<dbReference type="RefSeq" id="XP_020130277.1">
    <property type="nucleotide sequence ID" value="XM_020273476.1"/>
</dbReference>
<sequence>MTLQQLKGSLWPPSIPQYTKLPEYKDLPAMDNEQHSPPQATAPTVHKVIMFCRITLATLCAIALIVFEVVDYRGRKIIETELGSITKNVATTLCHDLITIATLCVITLITFEVVDYQNKKLIETELGSIAKNVATSLGHDLVMALLEEFMRTNGMGVPRRFLSLIAGPLMSTG</sequence>
<comment type="caution">
    <text evidence="2">The sequence shown here is derived from an EMBL/GenBank/DDBJ whole genome shotgun (WGS) entry which is preliminary data.</text>
</comment>
<keyword evidence="3" id="KW-1185">Reference proteome</keyword>
<keyword evidence="1" id="KW-1133">Transmembrane helix</keyword>
<keyword evidence="1" id="KW-0812">Transmembrane</keyword>
<dbReference type="Proteomes" id="UP000183809">
    <property type="component" value="Unassembled WGS sequence"/>
</dbReference>
<name>A0A1J9R088_9PEZI</name>
<reference evidence="2 3" key="1">
    <citation type="submission" date="2016-10" db="EMBL/GenBank/DDBJ databases">
        <title>Proteomics and genomics reveal pathogen-plant mechanisms compatible with a hemibiotrophic lifestyle of Diplodia corticola.</title>
        <authorList>
            <person name="Fernandes I."/>
            <person name="De Jonge R."/>
            <person name="Van De Peer Y."/>
            <person name="Devreese B."/>
            <person name="Alves A."/>
            <person name="Esteves A.C."/>
        </authorList>
    </citation>
    <scope>NUCLEOTIDE SEQUENCE [LARGE SCALE GENOMIC DNA]</scope>
    <source>
        <strain evidence="2 3">CBS 112549</strain>
    </source>
</reference>
<dbReference type="GeneID" id="31013737"/>